<reference evidence="3" key="2">
    <citation type="submission" date="2025-08" db="UniProtKB">
        <authorList>
            <consortium name="Ensembl"/>
        </authorList>
    </citation>
    <scope>IDENTIFICATION</scope>
</reference>
<evidence type="ECO:0000256" key="1">
    <source>
        <dbReference type="SAM" id="Phobius"/>
    </source>
</evidence>
<dbReference type="Proteomes" id="UP000001073">
    <property type="component" value="Chromosome 15"/>
</dbReference>
<sequence>MLCIILGITFLLSTLFELLLAYIDCHVPSVGMPKVRGYFSVCSFALWNFYWPRLLKGSQFKYLHLPTYSNYKRYFFIK</sequence>
<feature type="chain" id="PRO_5014142117" evidence="2">
    <location>
        <begin position="22"/>
        <end position="78"/>
    </location>
</feature>
<feature type="signal peptide" evidence="2">
    <location>
        <begin position="1"/>
        <end position="21"/>
    </location>
</feature>
<dbReference type="EMBL" id="ADFV01113022">
    <property type="status" value="NOT_ANNOTATED_CDS"/>
    <property type="molecule type" value="Genomic_DNA"/>
</dbReference>
<dbReference type="InParanoid" id="A0A2I3GL28"/>
<reference evidence="3" key="3">
    <citation type="submission" date="2025-09" db="UniProtKB">
        <authorList>
            <consortium name="Ensembl"/>
        </authorList>
    </citation>
    <scope>IDENTIFICATION</scope>
</reference>
<feature type="transmembrane region" description="Helical" evidence="1">
    <location>
        <begin position="37"/>
        <end position="55"/>
    </location>
</feature>
<organism evidence="3 4">
    <name type="scientific">Nomascus leucogenys</name>
    <name type="common">Northern white-cheeked gibbon</name>
    <name type="synonym">Hylobates leucogenys</name>
    <dbReference type="NCBI Taxonomy" id="61853"/>
    <lineage>
        <taxon>Eukaryota</taxon>
        <taxon>Metazoa</taxon>
        <taxon>Chordata</taxon>
        <taxon>Craniata</taxon>
        <taxon>Vertebrata</taxon>
        <taxon>Euteleostomi</taxon>
        <taxon>Mammalia</taxon>
        <taxon>Eutheria</taxon>
        <taxon>Euarchontoglires</taxon>
        <taxon>Primates</taxon>
        <taxon>Haplorrhini</taxon>
        <taxon>Catarrhini</taxon>
        <taxon>Hylobatidae</taxon>
        <taxon>Nomascus</taxon>
    </lineage>
</organism>
<evidence type="ECO:0000256" key="2">
    <source>
        <dbReference type="SAM" id="SignalP"/>
    </source>
</evidence>
<accession>A0A2I3GL28</accession>
<keyword evidence="1" id="KW-1133">Transmembrane helix</keyword>
<keyword evidence="2" id="KW-0732">Signal</keyword>
<evidence type="ECO:0000313" key="3">
    <source>
        <dbReference type="Ensembl" id="ENSNLEP00000032005.1"/>
    </source>
</evidence>
<dbReference type="OMA" id="YSNCKRY"/>
<reference evidence="3 4" key="1">
    <citation type="submission" date="2012-10" db="EMBL/GenBank/DDBJ databases">
        <authorList>
            <consortium name="Gibbon Genome Sequencing Consortium"/>
        </authorList>
    </citation>
    <scope>NUCLEOTIDE SEQUENCE [LARGE SCALE GENOMIC DNA]</scope>
</reference>
<proteinExistence type="predicted"/>
<keyword evidence="1" id="KW-0472">Membrane</keyword>
<dbReference type="GeneTree" id="ENSGT00410000029507"/>
<dbReference type="Ensembl" id="ENSNLET00000047167.1">
    <property type="protein sequence ID" value="ENSNLEP00000032005.1"/>
    <property type="gene ID" value="ENSNLEG00000034111.1"/>
</dbReference>
<evidence type="ECO:0000313" key="4">
    <source>
        <dbReference type="Proteomes" id="UP000001073"/>
    </source>
</evidence>
<name>A0A2I3GL28_NOMLE</name>
<dbReference type="AlphaFoldDB" id="A0A2I3GL28"/>
<keyword evidence="1" id="KW-0812">Transmembrane</keyword>
<protein>
    <submittedName>
        <fullName evidence="3">Uncharacterized protein</fullName>
    </submittedName>
</protein>
<keyword evidence="4" id="KW-1185">Reference proteome</keyword>